<proteinExistence type="predicted"/>
<reference evidence="2" key="2">
    <citation type="submission" date="2020-09" db="EMBL/GenBank/DDBJ databases">
        <authorList>
            <person name="Sun Q."/>
            <person name="Kim S."/>
        </authorList>
    </citation>
    <scope>NUCLEOTIDE SEQUENCE</scope>
    <source>
        <strain evidence="2">KCTC 32182</strain>
    </source>
</reference>
<comment type="caution">
    <text evidence="2">The sequence shown here is derived from an EMBL/GenBank/DDBJ whole genome shotgun (WGS) entry which is preliminary data.</text>
</comment>
<evidence type="ECO:0008006" key="4">
    <source>
        <dbReference type="Google" id="ProtNLM"/>
    </source>
</evidence>
<dbReference type="Proteomes" id="UP000645257">
    <property type="component" value="Unassembled WGS sequence"/>
</dbReference>
<evidence type="ECO:0000313" key="3">
    <source>
        <dbReference type="Proteomes" id="UP000645257"/>
    </source>
</evidence>
<dbReference type="PROSITE" id="PS51257">
    <property type="entry name" value="PROKAR_LIPOPROTEIN"/>
    <property type="match status" value="1"/>
</dbReference>
<keyword evidence="1" id="KW-1133">Transmembrane helix</keyword>
<protein>
    <recommendedName>
        <fullName evidence="4">Lipoprotein</fullName>
    </recommendedName>
</protein>
<sequence>MRNVLLLVPVLLVLAGCADHVSFTEAASREPVGFLHGLWHGAILPFSFVISLFDGGTAIYAIYNTGGWYDFGYLLGASGIVGGGVAASR</sequence>
<reference evidence="2" key="1">
    <citation type="journal article" date="2014" name="Int. J. Syst. Evol. Microbiol.">
        <title>Complete genome sequence of Corynebacterium casei LMG S-19264T (=DSM 44701T), isolated from a smear-ripened cheese.</title>
        <authorList>
            <consortium name="US DOE Joint Genome Institute (JGI-PGF)"/>
            <person name="Walter F."/>
            <person name="Albersmeier A."/>
            <person name="Kalinowski J."/>
            <person name="Ruckert C."/>
        </authorList>
    </citation>
    <scope>NUCLEOTIDE SEQUENCE</scope>
    <source>
        <strain evidence="2">KCTC 32182</strain>
    </source>
</reference>
<evidence type="ECO:0000256" key="1">
    <source>
        <dbReference type="SAM" id="Phobius"/>
    </source>
</evidence>
<keyword evidence="1" id="KW-0472">Membrane</keyword>
<dbReference type="AlphaFoldDB" id="A0A918UB67"/>
<keyword evidence="3" id="KW-1185">Reference proteome</keyword>
<gene>
    <name evidence="2" type="ORF">GCM10011289_24870</name>
</gene>
<dbReference type="EMBL" id="BMYX01000014">
    <property type="protein sequence ID" value="GGY20323.1"/>
    <property type="molecule type" value="Genomic_DNA"/>
</dbReference>
<accession>A0A918UB67</accession>
<dbReference type="RefSeq" id="WP_189534779.1">
    <property type="nucleotide sequence ID" value="NZ_BMYX01000014.1"/>
</dbReference>
<organism evidence="2 3">
    <name type="scientific">Paludibacterium paludis</name>
    <dbReference type="NCBI Taxonomy" id="1225769"/>
    <lineage>
        <taxon>Bacteria</taxon>
        <taxon>Pseudomonadati</taxon>
        <taxon>Pseudomonadota</taxon>
        <taxon>Betaproteobacteria</taxon>
        <taxon>Neisseriales</taxon>
        <taxon>Chromobacteriaceae</taxon>
        <taxon>Paludibacterium</taxon>
    </lineage>
</organism>
<name>A0A918UB67_9NEIS</name>
<evidence type="ECO:0000313" key="2">
    <source>
        <dbReference type="EMBL" id="GGY20323.1"/>
    </source>
</evidence>
<keyword evidence="1" id="KW-0812">Transmembrane</keyword>
<feature type="transmembrane region" description="Helical" evidence="1">
    <location>
        <begin position="42"/>
        <end position="63"/>
    </location>
</feature>